<dbReference type="InterPro" id="IPR037103">
    <property type="entry name" value="Tubulin/FtsZ-like_C"/>
</dbReference>
<comment type="caution">
    <text evidence="9">The sequence shown here is derived from an EMBL/GenBank/DDBJ whole genome shotgun (WGS) entry which is preliminary data.</text>
</comment>
<evidence type="ECO:0000256" key="4">
    <source>
        <dbReference type="ARBA" id="ARBA00023210"/>
    </source>
</evidence>
<evidence type="ECO:0000256" key="2">
    <source>
        <dbReference type="ARBA" id="ARBA00022741"/>
    </source>
</evidence>
<keyword evidence="3 5" id="KW-0342">GTP-binding</keyword>
<dbReference type="PANTHER" id="PTHR30314:SF3">
    <property type="entry name" value="MITOCHONDRIAL DIVISION PROTEIN FSZA"/>
    <property type="match status" value="1"/>
</dbReference>
<reference evidence="9" key="1">
    <citation type="submission" date="2021-05" db="EMBL/GenBank/DDBJ databases">
        <authorList>
            <person name="Pietrasiak N."/>
            <person name="Ward R."/>
            <person name="Stajich J.E."/>
            <person name="Kurbessoian T."/>
        </authorList>
    </citation>
    <scope>NUCLEOTIDE SEQUENCE</scope>
    <source>
        <strain evidence="9">CPER-KK1</strain>
    </source>
</reference>
<dbReference type="Gene3D" id="3.40.50.1440">
    <property type="entry name" value="Tubulin/FtsZ, GTPase domain"/>
    <property type="match status" value="1"/>
</dbReference>
<evidence type="ECO:0000256" key="6">
    <source>
        <dbReference type="NCBIfam" id="TIGR00065"/>
    </source>
</evidence>
<dbReference type="Proteomes" id="UP000753908">
    <property type="component" value="Unassembled WGS sequence"/>
</dbReference>
<dbReference type="Pfam" id="PF00091">
    <property type="entry name" value="Tubulin"/>
    <property type="match status" value="1"/>
</dbReference>
<proteinExistence type="inferred from homology"/>
<protein>
    <recommendedName>
        <fullName evidence="5 6">Cell division protein FtsZ</fullName>
    </recommendedName>
</protein>
<organism evidence="9 10">
    <name type="scientific">Symplocastrum torsivum CPER-KK1</name>
    <dbReference type="NCBI Taxonomy" id="450513"/>
    <lineage>
        <taxon>Bacteria</taxon>
        <taxon>Bacillati</taxon>
        <taxon>Cyanobacteriota</taxon>
        <taxon>Cyanophyceae</taxon>
        <taxon>Oscillatoriophycideae</taxon>
        <taxon>Oscillatoriales</taxon>
        <taxon>Microcoleaceae</taxon>
        <taxon>Symplocastrum</taxon>
    </lineage>
</organism>
<dbReference type="GO" id="GO:0003924">
    <property type="term" value="F:GTPase activity"/>
    <property type="evidence" value="ECO:0007669"/>
    <property type="project" value="UniProtKB-UniRule"/>
</dbReference>
<name>A0A951PHY1_9CYAN</name>
<feature type="binding site" evidence="5">
    <location>
        <begin position="212"/>
        <end position="214"/>
    </location>
    <ligand>
        <name>GTP</name>
        <dbReference type="ChEBI" id="CHEBI:37565"/>
    </ligand>
</feature>
<dbReference type="HAMAP" id="MF_00909">
    <property type="entry name" value="FtsZ"/>
    <property type="match status" value="1"/>
</dbReference>
<dbReference type="InterPro" id="IPR000158">
    <property type="entry name" value="Cell_div_FtsZ"/>
</dbReference>
<dbReference type="PANTHER" id="PTHR30314">
    <property type="entry name" value="CELL DIVISION PROTEIN FTSZ-RELATED"/>
    <property type="match status" value="1"/>
</dbReference>
<dbReference type="CDD" id="cd02201">
    <property type="entry name" value="FtsZ_type1"/>
    <property type="match status" value="1"/>
</dbReference>
<dbReference type="InterPro" id="IPR003008">
    <property type="entry name" value="Tubulin_FtsZ_GTPase"/>
</dbReference>
<dbReference type="GO" id="GO:0032153">
    <property type="term" value="C:cell division site"/>
    <property type="evidence" value="ECO:0007669"/>
    <property type="project" value="UniProtKB-UniRule"/>
</dbReference>
<dbReference type="GO" id="GO:0051258">
    <property type="term" value="P:protein polymerization"/>
    <property type="evidence" value="ECO:0007669"/>
    <property type="project" value="UniProtKB-UniRule"/>
</dbReference>
<keyword evidence="5" id="KW-0963">Cytoplasm</keyword>
<dbReference type="SUPFAM" id="SSF55307">
    <property type="entry name" value="Tubulin C-terminal domain-like"/>
    <property type="match status" value="1"/>
</dbReference>
<feature type="binding site" evidence="5">
    <location>
        <position position="243"/>
    </location>
    <ligand>
        <name>GTP</name>
        <dbReference type="ChEBI" id="CHEBI:37565"/>
    </ligand>
</feature>
<keyword evidence="5" id="KW-0131">Cell cycle</keyword>
<dbReference type="InterPro" id="IPR045061">
    <property type="entry name" value="FtsZ/CetZ"/>
</dbReference>
<dbReference type="InterPro" id="IPR036525">
    <property type="entry name" value="Tubulin/FtsZ_GTPase_sf"/>
</dbReference>
<evidence type="ECO:0000259" key="7">
    <source>
        <dbReference type="SMART" id="SM00864"/>
    </source>
</evidence>
<evidence type="ECO:0000259" key="8">
    <source>
        <dbReference type="SMART" id="SM00865"/>
    </source>
</evidence>
<comment type="function">
    <text evidence="5">Essential cell division protein that forms a contractile ring structure (Z ring) at the future cell division site. The regulation of the ring assembly controls the timing and the location of cell division. One of the functions of the FtsZ ring is to recruit other cell division proteins to the septum to produce a new cell wall between the dividing cells. Binds GTP and shows GTPase activity.</text>
</comment>
<comment type="subcellular location">
    <subcellularLocation>
        <location evidence="5">Cytoplasm</location>
    </subcellularLocation>
    <text evidence="5">Assembles at midcell at the inner surface of the cytoplasmic membrane.</text>
</comment>
<feature type="domain" description="Tubulin/FtsZ 2-layer sandwich" evidence="8">
    <location>
        <begin position="311"/>
        <end position="428"/>
    </location>
</feature>
<keyword evidence="5 9" id="KW-0132">Cell division</keyword>
<dbReference type="GO" id="GO:0005525">
    <property type="term" value="F:GTP binding"/>
    <property type="evidence" value="ECO:0007669"/>
    <property type="project" value="UniProtKB-UniRule"/>
</dbReference>
<dbReference type="AlphaFoldDB" id="A0A951PHY1"/>
<dbReference type="Pfam" id="PF12327">
    <property type="entry name" value="FtsZ_C"/>
    <property type="match status" value="1"/>
</dbReference>
<dbReference type="GO" id="GO:0000917">
    <property type="term" value="P:division septum assembly"/>
    <property type="evidence" value="ECO:0007669"/>
    <property type="project" value="UniProtKB-KW"/>
</dbReference>
<comment type="subunit">
    <text evidence="5">Homodimer. Polymerizes to form a dynamic ring structure in a strictly GTP-dependent manner. Interacts directly with several other division proteins.</text>
</comment>
<evidence type="ECO:0000256" key="5">
    <source>
        <dbReference type="HAMAP-Rule" id="MF_00909"/>
    </source>
</evidence>
<dbReference type="SMART" id="SM00865">
    <property type="entry name" value="Tubulin_C"/>
    <property type="match status" value="1"/>
</dbReference>
<dbReference type="InterPro" id="IPR018316">
    <property type="entry name" value="Tubulin/FtsZ_2-layer-sand-dom"/>
</dbReference>
<sequence length="452" mass="48167">MYAAVPLTLALSLNLVNRKRAYQQTRQYITNAIADVHQVIQSLHQQVQTLPTQAIDLTEVEADIVALKAQLQALECADTVQIYHNNESQLASTNDSKEIPQQEIGSDNIALGSLTKILVIGVCREGCEAVNRIIEAEVTGIEFLQVDTDANALTQSSSAAKQLPIGQRLMRGLGAGGNPAIGQKAAEESREEIAKAIGYTDVVFIVARMGGGTGTGAAPIIAEVAKEMGALTIGVVSRPFTHEGRRRSSQAEEGIAALESRVDTLVVIPLNKLLSVISEQTPPQEAFRVADDALRQAVQGISDIISNPGLFSLDFSHVRGVMADAGSVMMGIGVGSGKSRAREAAMAAISSPLLEYSVEGAKGVIIKLTSGSDLTYGEVNAAVETISEVVDPSANIIFDIVVDDKMGDEVRITVIATGYSRNVPDAREVPYQQRRVPYIGSIPKTRFDDSSQ</sequence>
<keyword evidence="4 5" id="KW-0717">Septation</keyword>
<feature type="domain" description="Tubulin/FtsZ GTPase" evidence="7">
    <location>
        <begin position="116"/>
        <end position="309"/>
    </location>
</feature>
<dbReference type="FunFam" id="3.40.50.1440:FF:000001">
    <property type="entry name" value="Cell division protein FtsZ"/>
    <property type="match status" value="1"/>
</dbReference>
<reference evidence="9" key="2">
    <citation type="journal article" date="2022" name="Microbiol. Resour. Announc.">
        <title>Metagenome Sequencing to Explore Phylogenomics of Terrestrial Cyanobacteria.</title>
        <authorList>
            <person name="Ward R.D."/>
            <person name="Stajich J.E."/>
            <person name="Johansen J.R."/>
            <person name="Huntemann M."/>
            <person name="Clum A."/>
            <person name="Foster B."/>
            <person name="Foster B."/>
            <person name="Roux S."/>
            <person name="Palaniappan K."/>
            <person name="Varghese N."/>
            <person name="Mukherjee S."/>
            <person name="Reddy T.B.K."/>
            <person name="Daum C."/>
            <person name="Copeland A."/>
            <person name="Chen I.A."/>
            <person name="Ivanova N.N."/>
            <person name="Kyrpides N.C."/>
            <person name="Shapiro N."/>
            <person name="Eloe-Fadrosh E.A."/>
            <person name="Pietrasiak N."/>
        </authorList>
    </citation>
    <scope>NUCLEOTIDE SEQUENCE</scope>
    <source>
        <strain evidence="9">CPER-KK1</strain>
    </source>
</reference>
<dbReference type="Gene3D" id="3.30.1330.20">
    <property type="entry name" value="Tubulin/FtsZ, C-terminal domain"/>
    <property type="match status" value="1"/>
</dbReference>
<dbReference type="PRINTS" id="PR00423">
    <property type="entry name" value="CELLDVISFTSZ"/>
</dbReference>
<evidence type="ECO:0000313" key="10">
    <source>
        <dbReference type="Proteomes" id="UP000753908"/>
    </source>
</evidence>
<dbReference type="EMBL" id="JAHHIF010000001">
    <property type="protein sequence ID" value="MBW4542888.1"/>
    <property type="molecule type" value="Genomic_DNA"/>
</dbReference>
<accession>A0A951PHY1</accession>
<evidence type="ECO:0000256" key="1">
    <source>
        <dbReference type="ARBA" id="ARBA00009690"/>
    </source>
</evidence>
<gene>
    <name evidence="5 9" type="primary">ftsZ</name>
    <name evidence="9" type="ORF">KME25_00340</name>
</gene>
<comment type="caution">
    <text evidence="5">Lacks conserved residue(s) required for the propagation of feature annotation.</text>
</comment>
<dbReference type="GO" id="GO:0005737">
    <property type="term" value="C:cytoplasm"/>
    <property type="evidence" value="ECO:0007669"/>
    <property type="project" value="UniProtKB-SubCell"/>
</dbReference>
<comment type="similarity">
    <text evidence="1 5">Belongs to the FtsZ family.</text>
</comment>
<dbReference type="SUPFAM" id="SSF52490">
    <property type="entry name" value="Tubulin nucleotide-binding domain-like"/>
    <property type="match status" value="1"/>
</dbReference>
<evidence type="ECO:0000313" key="9">
    <source>
        <dbReference type="EMBL" id="MBW4542888.1"/>
    </source>
</evidence>
<dbReference type="NCBIfam" id="TIGR00065">
    <property type="entry name" value="ftsZ"/>
    <property type="match status" value="1"/>
</dbReference>
<evidence type="ECO:0000256" key="3">
    <source>
        <dbReference type="ARBA" id="ARBA00023134"/>
    </source>
</evidence>
<dbReference type="SMART" id="SM00864">
    <property type="entry name" value="Tubulin"/>
    <property type="match status" value="1"/>
</dbReference>
<dbReference type="InterPro" id="IPR008280">
    <property type="entry name" value="Tub_FtsZ_C"/>
</dbReference>
<feature type="binding site" evidence="5">
    <location>
        <position position="291"/>
    </location>
    <ligand>
        <name>GTP</name>
        <dbReference type="ChEBI" id="CHEBI:37565"/>
    </ligand>
</feature>
<dbReference type="InterPro" id="IPR024757">
    <property type="entry name" value="FtsZ_C"/>
</dbReference>
<dbReference type="GO" id="GO:0043093">
    <property type="term" value="P:FtsZ-dependent cytokinesis"/>
    <property type="evidence" value="ECO:0007669"/>
    <property type="project" value="UniProtKB-UniRule"/>
</dbReference>
<feature type="binding site" evidence="5">
    <location>
        <position position="247"/>
    </location>
    <ligand>
        <name>GTP</name>
        <dbReference type="ChEBI" id="CHEBI:37565"/>
    </ligand>
</feature>
<keyword evidence="2 5" id="KW-0547">Nucleotide-binding</keyword>